<comment type="caution">
    <text evidence="1">The sequence shown here is derived from an EMBL/GenBank/DDBJ whole genome shotgun (WGS) entry which is preliminary data.</text>
</comment>
<reference evidence="1 2" key="1">
    <citation type="submission" date="2022-02" db="EMBL/GenBank/DDBJ databases">
        <title>Draft genome sequence of Mezorhizobium retamae strain IRAMC:0171 isolated from Retama raetam nodules.</title>
        <authorList>
            <person name="Bengaied R."/>
            <person name="Sbissi I."/>
            <person name="Huber K."/>
            <person name="Ghodbane F."/>
            <person name="Nouioui I."/>
            <person name="Tarhouni M."/>
            <person name="Gtari M."/>
        </authorList>
    </citation>
    <scope>NUCLEOTIDE SEQUENCE [LARGE SCALE GENOMIC DNA]</scope>
    <source>
        <strain evidence="1 2">IRAMC:0171</strain>
    </source>
</reference>
<keyword evidence="2" id="KW-1185">Reference proteome</keyword>
<dbReference type="EMBL" id="JAKREW010000009">
    <property type="protein sequence ID" value="MCG7505666.1"/>
    <property type="molecule type" value="Genomic_DNA"/>
</dbReference>
<accession>A0ABS9QE21</accession>
<evidence type="ECO:0000313" key="1">
    <source>
        <dbReference type="EMBL" id="MCG7505666.1"/>
    </source>
</evidence>
<evidence type="ECO:0000313" key="2">
    <source>
        <dbReference type="Proteomes" id="UP001201701"/>
    </source>
</evidence>
<dbReference type="RefSeq" id="WP_239365358.1">
    <property type="nucleotide sequence ID" value="NZ_JAKREW010000009.1"/>
</dbReference>
<dbReference type="Pfam" id="PF11876">
    <property type="entry name" value="TsiV"/>
    <property type="match status" value="1"/>
</dbReference>
<sequence>MLTYENDPMAVPAFRILAIVEGDLADKRSQSSYAAIYRQFETDYGEAANVTSYNFDKHKGVIKWMKPDLLEEGRKFFERPKAKYSDGLRRYGLLPAEFDNPALPYFGIENQKSATALEIALPTDATANKVFADKVLSELEATPLICGVMGFGFFLPPYKSSLDFMLGQASQRYRAALEIRADMVIEGIRRKGSFHRWKADEEPGIADIGWRTLIGNEFLTRLPGSFDALEKTEGVNVHKGANFTTVTAGSEPIWGDLNAQEDLAVYKAVAAFLKPIRFPATCGHNFMFGGDHPDRVDAYLARFDAH</sequence>
<dbReference type="InterPro" id="IPR021815">
    <property type="entry name" value="TsiV"/>
</dbReference>
<name>A0ABS9QE21_9HYPH</name>
<organism evidence="1 2">
    <name type="scientific">Mesorhizobium retamae</name>
    <dbReference type="NCBI Taxonomy" id="2912854"/>
    <lineage>
        <taxon>Bacteria</taxon>
        <taxon>Pseudomonadati</taxon>
        <taxon>Pseudomonadota</taxon>
        <taxon>Alphaproteobacteria</taxon>
        <taxon>Hyphomicrobiales</taxon>
        <taxon>Phyllobacteriaceae</taxon>
        <taxon>Mesorhizobium</taxon>
    </lineage>
</organism>
<dbReference type="Proteomes" id="UP001201701">
    <property type="component" value="Unassembled WGS sequence"/>
</dbReference>
<protein>
    <submittedName>
        <fullName evidence="1">DUF3396 domain-containing protein</fullName>
    </submittedName>
</protein>
<proteinExistence type="predicted"/>
<gene>
    <name evidence="1" type="ORF">L4923_11655</name>
</gene>